<feature type="compositionally biased region" description="Basic and acidic residues" evidence="4">
    <location>
        <begin position="324"/>
        <end position="333"/>
    </location>
</feature>
<comment type="caution">
    <text evidence="6">The sequence shown here is derived from an EMBL/GenBank/DDBJ whole genome shotgun (WGS) entry which is preliminary data.</text>
</comment>
<dbReference type="InterPro" id="IPR006638">
    <property type="entry name" value="Elp3/MiaA/NifB-like_rSAM"/>
</dbReference>
<dbReference type="InterPro" id="IPR034505">
    <property type="entry name" value="Coproporphyrinogen-III_oxidase"/>
</dbReference>
<dbReference type="EMBL" id="JARWAK010000005">
    <property type="protein sequence ID" value="MDR5866636.1"/>
    <property type="molecule type" value="Genomic_DNA"/>
</dbReference>
<dbReference type="InterPro" id="IPR007197">
    <property type="entry name" value="rSAM"/>
</dbReference>
<reference evidence="6 7" key="1">
    <citation type="submission" date="2023-04" db="EMBL/GenBank/DDBJ databases">
        <title>A long-awaited taxogenomic arrangement of the family Halomonadaceae.</title>
        <authorList>
            <person name="De La Haba R."/>
            <person name="Chuvochina M."/>
            <person name="Wittouck S."/>
            <person name="Arahal D.R."/>
            <person name="Sanchez-Porro C."/>
            <person name="Hugenholtz P."/>
            <person name="Ventosa A."/>
        </authorList>
    </citation>
    <scope>NUCLEOTIDE SEQUENCE [LARGE SCALE GENOMIC DNA]</scope>
    <source>
        <strain evidence="6 7">DSM 23530</strain>
    </source>
</reference>
<dbReference type="InterPro" id="IPR058240">
    <property type="entry name" value="rSAM_sf"/>
</dbReference>
<evidence type="ECO:0000259" key="5">
    <source>
        <dbReference type="SMART" id="SM00729"/>
    </source>
</evidence>
<proteinExistence type="predicted"/>
<evidence type="ECO:0000256" key="4">
    <source>
        <dbReference type="SAM" id="MobiDB-lite"/>
    </source>
</evidence>
<feature type="region of interest" description="Disordered" evidence="4">
    <location>
        <begin position="311"/>
        <end position="333"/>
    </location>
</feature>
<dbReference type="PANTHER" id="PTHR13932:SF6">
    <property type="entry name" value="OXYGEN-INDEPENDENT COPROPORPHYRINOGEN III OXIDASE"/>
    <property type="match status" value="1"/>
</dbReference>
<sequence>MPVRAPRRFGADDFETALAASNAVGRPLSVRLALPFCRQACRHCARPVAGDATGIPEAYLTRLDREMVLVRRPLDPARRVQALHWGGGTPSLLRLDQMSDLIDRLAARFSLESGPSRDFAIELDPREADVLTLRHLEALGFNRLRLTVLDLTPRVQAAVGRPCPRPLIEPLLDEADRLGFRSLAVELALGLPHQSGERLADTLSQVAAMAPPRILLHRASPPVAGAPDADDLEARAERLLAEAGYAAWRPGHYARRGPALDDARAQADREARRDRLGLGVGAHSRLPDAEARNATTLADYAAALDAGRLATASGQWRSRPVDPPPHRADGGIT</sequence>
<gene>
    <name evidence="6" type="ORF">QC818_07560</name>
</gene>
<evidence type="ECO:0000256" key="3">
    <source>
        <dbReference type="ARBA" id="ARBA00030263"/>
    </source>
</evidence>
<dbReference type="SFLD" id="SFLDS00029">
    <property type="entry name" value="Radical_SAM"/>
    <property type="match status" value="1"/>
</dbReference>
<evidence type="ECO:0000313" key="6">
    <source>
        <dbReference type="EMBL" id="MDR5866636.1"/>
    </source>
</evidence>
<dbReference type="RefSeq" id="WP_309652235.1">
    <property type="nucleotide sequence ID" value="NZ_JARWAK010000005.1"/>
</dbReference>
<keyword evidence="7" id="KW-1185">Reference proteome</keyword>
<name>A0ABU1G134_9GAMM</name>
<dbReference type="PANTHER" id="PTHR13932">
    <property type="entry name" value="COPROPORPHYRINIGEN III OXIDASE"/>
    <property type="match status" value="1"/>
</dbReference>
<keyword evidence="2" id="KW-0560">Oxidoreductase</keyword>
<evidence type="ECO:0000313" key="7">
    <source>
        <dbReference type="Proteomes" id="UP001264519"/>
    </source>
</evidence>
<feature type="domain" description="Elp3/MiaA/NifB-like radical SAM core" evidence="5">
    <location>
        <begin position="27"/>
        <end position="241"/>
    </location>
</feature>
<dbReference type="Proteomes" id="UP001264519">
    <property type="component" value="Unassembled WGS sequence"/>
</dbReference>
<evidence type="ECO:0000256" key="1">
    <source>
        <dbReference type="ARBA" id="ARBA00020156"/>
    </source>
</evidence>
<protein>
    <recommendedName>
        <fullName evidence="1">Oxygen-independent coproporphyrinogen III oxidase</fullName>
    </recommendedName>
    <alternativeName>
        <fullName evidence="3">Coproporphyrinogen III dehydrogenase</fullName>
    </alternativeName>
</protein>
<dbReference type="SMART" id="SM00729">
    <property type="entry name" value="Elp3"/>
    <property type="match status" value="1"/>
</dbReference>
<evidence type="ECO:0000256" key="2">
    <source>
        <dbReference type="ARBA" id="ARBA00023002"/>
    </source>
</evidence>
<accession>A0ABU1G134</accession>
<dbReference type="SUPFAM" id="SSF102114">
    <property type="entry name" value="Radical SAM enzymes"/>
    <property type="match status" value="1"/>
</dbReference>
<organism evidence="6 7">
    <name type="scientific">Halomonas koreensis</name>
    <dbReference type="NCBI Taxonomy" id="245385"/>
    <lineage>
        <taxon>Bacteria</taxon>
        <taxon>Pseudomonadati</taxon>
        <taxon>Pseudomonadota</taxon>
        <taxon>Gammaproteobacteria</taxon>
        <taxon>Oceanospirillales</taxon>
        <taxon>Halomonadaceae</taxon>
        <taxon>Halomonas</taxon>
    </lineage>
</organism>
<dbReference type="Pfam" id="PF04055">
    <property type="entry name" value="Radical_SAM"/>
    <property type="match status" value="1"/>
</dbReference>